<dbReference type="Proteomes" id="UP000051697">
    <property type="component" value="Unassembled WGS sequence"/>
</dbReference>
<reference evidence="3 4" key="1">
    <citation type="journal article" date="2015" name="Genome Announc.">
        <title>Expanding the biotechnology potential of lactobacilli through comparative genomics of 213 strains and associated genera.</title>
        <authorList>
            <person name="Sun Z."/>
            <person name="Harris H.M."/>
            <person name="McCann A."/>
            <person name="Guo C."/>
            <person name="Argimon S."/>
            <person name="Zhang W."/>
            <person name="Yang X."/>
            <person name="Jeffery I.B."/>
            <person name="Cooney J.C."/>
            <person name="Kagawa T.F."/>
            <person name="Liu W."/>
            <person name="Song Y."/>
            <person name="Salvetti E."/>
            <person name="Wrobel A."/>
            <person name="Rasinkangas P."/>
            <person name="Parkhill J."/>
            <person name="Rea M.C."/>
            <person name="O'Sullivan O."/>
            <person name="Ritari J."/>
            <person name="Douillard F.P."/>
            <person name="Paul Ross R."/>
            <person name="Yang R."/>
            <person name="Briner A.E."/>
            <person name="Felis G.E."/>
            <person name="de Vos W.M."/>
            <person name="Barrangou R."/>
            <person name="Klaenhammer T.R."/>
            <person name="Caufield P.W."/>
            <person name="Cui Y."/>
            <person name="Zhang H."/>
            <person name="O'Toole P.W."/>
        </authorList>
    </citation>
    <scope>NUCLEOTIDE SEQUENCE [LARGE SCALE GENOMIC DNA]</scope>
    <source>
        <strain evidence="3 4">DSM 15707</strain>
    </source>
</reference>
<feature type="compositionally biased region" description="Basic and acidic residues" evidence="1">
    <location>
        <begin position="186"/>
        <end position="197"/>
    </location>
</feature>
<dbReference type="PATRIC" id="fig|1423778.4.peg.103"/>
<evidence type="ECO:0000256" key="2">
    <source>
        <dbReference type="SAM" id="SignalP"/>
    </source>
</evidence>
<name>A0A0R1RLR4_9LACO</name>
<dbReference type="STRING" id="1423778.FC70_GL000088"/>
<evidence type="ECO:0000313" key="3">
    <source>
        <dbReference type="EMBL" id="KRL58015.1"/>
    </source>
</evidence>
<evidence type="ECO:0000313" key="4">
    <source>
        <dbReference type="Proteomes" id="UP000051697"/>
    </source>
</evidence>
<keyword evidence="4" id="KW-1185">Reference proteome</keyword>
<proteinExistence type="predicted"/>
<feature type="compositionally biased region" description="Low complexity" evidence="1">
    <location>
        <begin position="198"/>
        <end position="216"/>
    </location>
</feature>
<dbReference type="AlphaFoldDB" id="A0A0R1RLR4"/>
<feature type="compositionally biased region" description="Low complexity" evidence="1">
    <location>
        <begin position="138"/>
        <end position="185"/>
    </location>
</feature>
<sequence length="249" mass="25212">MTISRTGLKGSSKKKLYTLMATVALTTMGGAAAMNAASPVVHAEATSTSVGTQVDQGTGGWMYVDKGGVGTDMYFSNGPTVIGQSAIVQVPQFDGYTSNYQTIELVFNGDDENVGDLLYGQRLYYYADDSMEDLIYTATDGSGSTTTDPTTPGAGSSSNENGSSSTGTDTTGSSSSSNASTSTDKNNAKDSSSKADSKTPAASTTASATKTSSAKADVQTGVADGMLPTIAAGASSVIAALGLAIRKHF</sequence>
<keyword evidence="2" id="KW-0732">Signal</keyword>
<protein>
    <submittedName>
        <fullName evidence="3">Uncharacterized protein</fullName>
    </submittedName>
</protein>
<feature type="signal peptide" evidence="2">
    <location>
        <begin position="1"/>
        <end position="36"/>
    </location>
</feature>
<feature type="chain" id="PRO_5038576454" evidence="2">
    <location>
        <begin position="37"/>
        <end position="249"/>
    </location>
</feature>
<gene>
    <name evidence="3" type="ORF">FC70_GL000088</name>
</gene>
<dbReference type="KEGG" id="lol:LACOL_1570"/>
<accession>A0A0R1RLR4</accession>
<evidence type="ECO:0000256" key="1">
    <source>
        <dbReference type="SAM" id="MobiDB-lite"/>
    </source>
</evidence>
<dbReference type="RefSeq" id="WP_057889054.1">
    <property type="nucleotide sequence ID" value="NZ_AZFE01000002.1"/>
</dbReference>
<feature type="region of interest" description="Disordered" evidence="1">
    <location>
        <begin position="138"/>
        <end position="216"/>
    </location>
</feature>
<dbReference type="EMBL" id="AZFE01000002">
    <property type="protein sequence ID" value="KRL58015.1"/>
    <property type="molecule type" value="Genomic_DNA"/>
</dbReference>
<organism evidence="3 4">
    <name type="scientific">Paucilactobacillus oligofermentans DSM 15707 = LMG 22743</name>
    <dbReference type="NCBI Taxonomy" id="1423778"/>
    <lineage>
        <taxon>Bacteria</taxon>
        <taxon>Bacillati</taxon>
        <taxon>Bacillota</taxon>
        <taxon>Bacilli</taxon>
        <taxon>Lactobacillales</taxon>
        <taxon>Lactobacillaceae</taxon>
        <taxon>Paucilactobacillus</taxon>
    </lineage>
</organism>
<comment type="caution">
    <text evidence="3">The sequence shown here is derived from an EMBL/GenBank/DDBJ whole genome shotgun (WGS) entry which is preliminary data.</text>
</comment>